<sequence>MDQIVSNEKIECTTLIIYMNLYDEFLLTLTNRRLCSMLKNIDCRMLNWVSTAVMDPLQQIHSMVLLRVVVTKLSLIIYNQIDTDDSQMLVNQFNTLIKDKSFSFLRNVLLTKTIHTCDSNLDYFMTNCKQHLLFDDDFVRRKIGDVKVNYGILYNQLLWKIEGHAVIRSSICGVIQHLKQSAKKYSVQSNLSGFTKSLFLAIFDLVFLQKARQDLYDAHSVNIAQRCAMMLNESLVQHKHLFDPLLSFEQCVDFFEIDINVSTKRCTQLHAIAHICSCALHLNDKSCLLQFLLHPTSLSNKFVLNQKGYSYHPSQQSGPDSTKHIAMATVQLLINMLLLYRSVCVTDDSELSEYMNSDNPVNDLIDRVQVDWLYLEQAIKPANITMYLFFIIEYIQEKQPIMAFNSLQEHLQWMTAFEQVVDAHIKHAVTRRKSIISDHNQSMDNIIDMLNTSSPSHQIDHQKYLPLNKINSRMWTEKVKHIVNYSWFKTEFLKQDENVHKKYPLLTLFLQHDKFLYPTRWLPHVLKWYKMMCSKFSRRVDREYARVHTVRDAIEKFNNKDKQELLSLFEAFSKAFDQTLPFMSDHHHQRGANQEHGAFTLNTPLSLALPDEKQARSVELISWLVNEHNCVVDRITQIATNDESSADLVTNSQEINSRFVTRHHLITFDVESELLPVIISCDVGEHEQYVFDYDRIEQYLADQYMSCKPRIQVTIPTFVYLNDNSLNEDVVIESFVEQEQLGEETKNKILMEWQVTFGDDQDKRKECQTQVDECLSFLVATSSASTLINGLRCVAGLESIKLKVYITQVLQIDPSKYLLGECVAERAELKHLLCIKSLLSAE</sequence>
<protein>
    <submittedName>
        <fullName evidence="1">Uncharacterized protein</fullName>
    </submittedName>
</protein>
<evidence type="ECO:0000313" key="1">
    <source>
        <dbReference type="EMBL" id="KAL0479142.1"/>
    </source>
</evidence>
<evidence type="ECO:0000313" key="2">
    <source>
        <dbReference type="Proteomes" id="UP001431209"/>
    </source>
</evidence>
<gene>
    <name evidence="1" type="ORF">AKO1_008016</name>
</gene>
<dbReference type="EMBL" id="JAOPGA020000506">
    <property type="protein sequence ID" value="KAL0479142.1"/>
    <property type="molecule type" value="Genomic_DNA"/>
</dbReference>
<name>A0AAW2YPM1_9EUKA</name>
<dbReference type="Proteomes" id="UP001431209">
    <property type="component" value="Unassembled WGS sequence"/>
</dbReference>
<comment type="caution">
    <text evidence="1">The sequence shown here is derived from an EMBL/GenBank/DDBJ whole genome shotgun (WGS) entry which is preliminary data.</text>
</comment>
<organism evidence="1 2">
    <name type="scientific">Acrasis kona</name>
    <dbReference type="NCBI Taxonomy" id="1008807"/>
    <lineage>
        <taxon>Eukaryota</taxon>
        <taxon>Discoba</taxon>
        <taxon>Heterolobosea</taxon>
        <taxon>Tetramitia</taxon>
        <taxon>Eutetramitia</taxon>
        <taxon>Acrasidae</taxon>
        <taxon>Acrasis</taxon>
    </lineage>
</organism>
<accession>A0AAW2YPM1</accession>
<dbReference type="AlphaFoldDB" id="A0AAW2YPM1"/>
<proteinExistence type="predicted"/>
<reference evidence="1 2" key="1">
    <citation type="submission" date="2024-03" db="EMBL/GenBank/DDBJ databases">
        <title>The Acrasis kona genome and developmental transcriptomes reveal deep origins of eukaryotic multicellular pathways.</title>
        <authorList>
            <person name="Sheikh S."/>
            <person name="Fu C.-J."/>
            <person name="Brown M.W."/>
            <person name="Baldauf S.L."/>
        </authorList>
    </citation>
    <scope>NUCLEOTIDE SEQUENCE [LARGE SCALE GENOMIC DNA]</scope>
    <source>
        <strain evidence="1 2">ATCC MYA-3509</strain>
    </source>
</reference>
<keyword evidence="2" id="KW-1185">Reference proteome</keyword>